<evidence type="ECO:0000259" key="2">
    <source>
        <dbReference type="Pfam" id="PF03432"/>
    </source>
</evidence>
<dbReference type="RefSeq" id="WP_190447105.1">
    <property type="nucleotide sequence ID" value="NZ_JAMPLM010000025.1"/>
</dbReference>
<comment type="caution">
    <text evidence="3">The sequence shown here is derived from an EMBL/GenBank/DDBJ whole genome shotgun (WGS) entry which is preliminary data.</text>
</comment>
<organism evidence="3 4">
    <name type="scientific">Stenomitos frigidus AS-A4</name>
    <dbReference type="NCBI Taxonomy" id="2933935"/>
    <lineage>
        <taxon>Bacteria</taxon>
        <taxon>Bacillati</taxon>
        <taxon>Cyanobacteriota</taxon>
        <taxon>Cyanophyceae</taxon>
        <taxon>Leptolyngbyales</taxon>
        <taxon>Leptolyngbyaceae</taxon>
        <taxon>Stenomitos</taxon>
    </lineage>
</organism>
<evidence type="ECO:0000313" key="4">
    <source>
        <dbReference type="Proteomes" id="UP001476950"/>
    </source>
</evidence>
<gene>
    <name evidence="3" type="ORF">NDI38_21435</name>
</gene>
<dbReference type="EMBL" id="JAMPLM010000025">
    <property type="protein sequence ID" value="MEP1060999.1"/>
    <property type="molecule type" value="Genomic_DNA"/>
</dbReference>
<accession>A0ABV0KP42</accession>
<sequence>MPIAKVTVGKSAYGCLNYVLTKDKAELLDTNCAADTPAVMAREFEVAFQPHHRNGAKRHTENYVAHFSIAFSSELEPPQLRAIAHRFMDLMGFDPVMNQFVLAKHNDTDDCHLHLIENRIRLDGQVVNDSFQKRRTEVAMRTLEEEFDLPRLKNSWEVDVKAPSVAEVRQSRETGKPIPRRVIQESIERCVVGTETLEDLQNKLQQAGVTLIATPRDDGSWALLYQLAIENNKVRTFSATKLGKRYTQRGLESIFGISFGADEVTVEAQVDAARLAALPIDVATEPTQTELNAGSDHSVTESEATETETGRAFAVVPPERDCLVKHAVTESITVETVSVTAFIEPEPPLVTEPSSAPAVTESALAPEAAAVVLSEGTLDLPPVAIADAEQEDGLRDGWSVSTNKQVQAESLKALLQWTQNHIEALEQRAVWVGLQNASDQERWEVLSAQTQQRGLTDVQQIESAVTALACQQGYKTEAIVGLLQQSPRVQRALRTHPWHTVKTTLTQNVVQIQQALEKRQREARRAQTRRAQDGKM</sequence>
<dbReference type="Pfam" id="PF03432">
    <property type="entry name" value="Relaxase"/>
    <property type="match status" value="1"/>
</dbReference>
<protein>
    <submittedName>
        <fullName evidence="3">Relaxase/mobilization nuclease domain-containing protein</fullName>
    </submittedName>
</protein>
<dbReference type="InterPro" id="IPR005094">
    <property type="entry name" value="Endonuclease_MobA/VirD2"/>
</dbReference>
<feature type="region of interest" description="Disordered" evidence="1">
    <location>
        <begin position="289"/>
        <end position="310"/>
    </location>
</feature>
<name>A0ABV0KP42_9CYAN</name>
<evidence type="ECO:0000256" key="1">
    <source>
        <dbReference type="SAM" id="MobiDB-lite"/>
    </source>
</evidence>
<keyword evidence="4" id="KW-1185">Reference proteome</keyword>
<proteinExistence type="predicted"/>
<reference evidence="3 4" key="1">
    <citation type="submission" date="2022-04" db="EMBL/GenBank/DDBJ databases">
        <title>Positive selection, recombination, and allopatry shape intraspecific diversity of widespread and dominant cyanobacteria.</title>
        <authorList>
            <person name="Wei J."/>
            <person name="Shu W."/>
            <person name="Hu C."/>
        </authorList>
    </citation>
    <scope>NUCLEOTIDE SEQUENCE [LARGE SCALE GENOMIC DNA]</scope>
    <source>
        <strain evidence="3 4">AS-A4</strain>
    </source>
</reference>
<feature type="domain" description="MobA/VirD2-like nuclease" evidence="2">
    <location>
        <begin position="19"/>
        <end position="149"/>
    </location>
</feature>
<dbReference type="Proteomes" id="UP001476950">
    <property type="component" value="Unassembled WGS sequence"/>
</dbReference>
<evidence type="ECO:0000313" key="3">
    <source>
        <dbReference type="EMBL" id="MEP1060999.1"/>
    </source>
</evidence>